<keyword evidence="8" id="KW-0378">Hydrolase</keyword>
<dbReference type="HOGENOM" id="CLU_1311186_0_0_1"/>
<keyword evidence="9" id="KW-0190">Covalent protein-DNA linkage</keyword>
<dbReference type="AlphaFoldDB" id="K1PSK7"/>
<name>K1PSK7_MAGGI</name>
<keyword evidence="1" id="KW-0808">Transferase</keyword>
<evidence type="ECO:0000313" key="13">
    <source>
        <dbReference type="EMBL" id="EKC24568.1"/>
    </source>
</evidence>
<dbReference type="Pfam" id="PF02407">
    <property type="entry name" value="Viral_Rep"/>
    <property type="match status" value="1"/>
</dbReference>
<keyword evidence="6" id="KW-0547">Nucleotide-binding</keyword>
<keyword evidence="7" id="KW-0255">Endonuclease</keyword>
<organism evidence="13">
    <name type="scientific">Magallana gigas</name>
    <name type="common">Pacific oyster</name>
    <name type="synonym">Crassostrea gigas</name>
    <dbReference type="NCBI Taxonomy" id="29159"/>
    <lineage>
        <taxon>Eukaryota</taxon>
        <taxon>Metazoa</taxon>
        <taxon>Spiralia</taxon>
        <taxon>Lophotrochozoa</taxon>
        <taxon>Mollusca</taxon>
        <taxon>Bivalvia</taxon>
        <taxon>Autobranchia</taxon>
        <taxon>Pteriomorphia</taxon>
        <taxon>Ostreida</taxon>
        <taxon>Ostreoidea</taxon>
        <taxon>Ostreidae</taxon>
        <taxon>Magallana</taxon>
    </lineage>
</organism>
<protein>
    <submittedName>
        <fullName evidence="13">Replication-associated protein</fullName>
    </submittedName>
</protein>
<feature type="region of interest" description="Disordered" evidence="11">
    <location>
        <begin position="173"/>
        <end position="192"/>
    </location>
</feature>
<evidence type="ECO:0000256" key="8">
    <source>
        <dbReference type="ARBA" id="ARBA00022801"/>
    </source>
</evidence>
<evidence type="ECO:0000256" key="3">
    <source>
        <dbReference type="ARBA" id="ARBA00022705"/>
    </source>
</evidence>
<keyword evidence="10" id="KW-0238">DNA-binding</keyword>
<evidence type="ECO:0000256" key="2">
    <source>
        <dbReference type="ARBA" id="ARBA00022695"/>
    </source>
</evidence>
<keyword evidence="5" id="KW-0479">Metal-binding</keyword>
<accession>K1PSK7</accession>
<dbReference type="EMBL" id="JH817706">
    <property type="protein sequence ID" value="EKC24568.1"/>
    <property type="molecule type" value="Genomic_DNA"/>
</dbReference>
<reference evidence="13" key="1">
    <citation type="journal article" date="2012" name="Nature">
        <title>The oyster genome reveals stress adaptation and complexity of shell formation.</title>
        <authorList>
            <person name="Zhang G."/>
            <person name="Fang X."/>
            <person name="Guo X."/>
            <person name="Li L."/>
            <person name="Luo R."/>
            <person name="Xu F."/>
            <person name="Yang P."/>
            <person name="Zhang L."/>
            <person name="Wang X."/>
            <person name="Qi H."/>
            <person name="Xiong Z."/>
            <person name="Que H."/>
            <person name="Xie Y."/>
            <person name="Holland P.W."/>
            <person name="Paps J."/>
            <person name="Zhu Y."/>
            <person name="Wu F."/>
            <person name="Chen Y."/>
            <person name="Wang J."/>
            <person name="Peng C."/>
            <person name="Meng J."/>
            <person name="Yang L."/>
            <person name="Liu J."/>
            <person name="Wen B."/>
            <person name="Zhang N."/>
            <person name="Huang Z."/>
            <person name="Zhu Q."/>
            <person name="Feng Y."/>
            <person name="Mount A."/>
            <person name="Hedgecock D."/>
            <person name="Xu Z."/>
            <person name="Liu Y."/>
            <person name="Domazet-Loso T."/>
            <person name="Du Y."/>
            <person name="Sun X."/>
            <person name="Zhang S."/>
            <person name="Liu B."/>
            <person name="Cheng P."/>
            <person name="Jiang X."/>
            <person name="Li J."/>
            <person name="Fan D."/>
            <person name="Wang W."/>
            <person name="Fu W."/>
            <person name="Wang T."/>
            <person name="Wang B."/>
            <person name="Zhang J."/>
            <person name="Peng Z."/>
            <person name="Li Y."/>
            <person name="Li N."/>
            <person name="Wang J."/>
            <person name="Chen M."/>
            <person name="He Y."/>
            <person name="Tan F."/>
            <person name="Song X."/>
            <person name="Zheng Q."/>
            <person name="Huang R."/>
            <person name="Yang H."/>
            <person name="Du X."/>
            <person name="Chen L."/>
            <person name="Yang M."/>
            <person name="Gaffney P.M."/>
            <person name="Wang S."/>
            <person name="Luo L."/>
            <person name="She Z."/>
            <person name="Ming Y."/>
            <person name="Huang W."/>
            <person name="Zhang S."/>
            <person name="Huang B."/>
            <person name="Zhang Y."/>
            <person name="Qu T."/>
            <person name="Ni P."/>
            <person name="Miao G."/>
            <person name="Wang J."/>
            <person name="Wang Q."/>
            <person name="Steinberg C.E."/>
            <person name="Wang H."/>
            <person name="Li N."/>
            <person name="Qian L."/>
            <person name="Zhang G."/>
            <person name="Li Y."/>
            <person name="Yang H."/>
            <person name="Liu X."/>
            <person name="Wang J."/>
            <person name="Yin Y."/>
            <person name="Wang J."/>
        </authorList>
    </citation>
    <scope>NUCLEOTIDE SEQUENCE [LARGE SCALE GENOMIC DNA]</scope>
    <source>
        <strain evidence="13">05x7-T-G4-1.051#20</strain>
    </source>
</reference>
<feature type="domain" description="CRESS-DNA virus Rep endonuclease" evidence="12">
    <location>
        <begin position="1"/>
        <end position="94"/>
    </location>
</feature>
<evidence type="ECO:0000256" key="4">
    <source>
        <dbReference type="ARBA" id="ARBA00022722"/>
    </source>
</evidence>
<keyword evidence="2" id="KW-0548">Nucleotidyltransferase</keyword>
<evidence type="ECO:0000256" key="1">
    <source>
        <dbReference type="ARBA" id="ARBA00022679"/>
    </source>
</evidence>
<evidence type="ECO:0000256" key="11">
    <source>
        <dbReference type="SAM" id="MobiDB-lite"/>
    </source>
</evidence>
<evidence type="ECO:0000256" key="6">
    <source>
        <dbReference type="ARBA" id="ARBA00022741"/>
    </source>
</evidence>
<dbReference type="Gene3D" id="3.40.1310.20">
    <property type="match status" value="1"/>
</dbReference>
<sequence length="210" mass="24555">MAFNWCFTLDNYTEEEYQDILGSIDKLNYIIVGKEVGAEGTPHLQGYLQLKKKSKLPALKKINNRADWEPARGSPDENVNYCSKEKNFKEIGTIQRREKRKCDMKKAVFQTIEKKSKEELFKINKHGARYIVNVKIIIELPNEIEDERQETKRKESFMKKELRPWQIEAVKKLEEQDDRNGTPRSVVSQASEDSVEKIINQIDNLLASYN</sequence>
<evidence type="ECO:0000259" key="12">
    <source>
        <dbReference type="PROSITE" id="PS52020"/>
    </source>
</evidence>
<evidence type="ECO:0000256" key="7">
    <source>
        <dbReference type="ARBA" id="ARBA00022759"/>
    </source>
</evidence>
<keyword evidence="3" id="KW-0235">DNA replication</keyword>
<dbReference type="GO" id="GO:0003677">
    <property type="term" value="F:DNA binding"/>
    <property type="evidence" value="ECO:0007669"/>
    <property type="project" value="UniProtKB-KW"/>
</dbReference>
<proteinExistence type="predicted"/>
<dbReference type="GO" id="GO:0004519">
    <property type="term" value="F:endonuclease activity"/>
    <property type="evidence" value="ECO:0007669"/>
    <property type="project" value="UniProtKB-KW"/>
</dbReference>
<dbReference type="GO" id="GO:0016787">
    <property type="term" value="F:hydrolase activity"/>
    <property type="evidence" value="ECO:0007669"/>
    <property type="project" value="UniProtKB-KW"/>
</dbReference>
<dbReference type="InParanoid" id="K1PSK7"/>
<evidence type="ECO:0000256" key="5">
    <source>
        <dbReference type="ARBA" id="ARBA00022723"/>
    </source>
</evidence>
<dbReference type="GO" id="GO:0016779">
    <property type="term" value="F:nucleotidyltransferase activity"/>
    <property type="evidence" value="ECO:0007669"/>
    <property type="project" value="UniProtKB-KW"/>
</dbReference>
<gene>
    <name evidence="13" type="ORF">CGI_10024351</name>
</gene>
<dbReference type="GO" id="GO:0006260">
    <property type="term" value="P:DNA replication"/>
    <property type="evidence" value="ECO:0007669"/>
    <property type="project" value="UniProtKB-KW"/>
</dbReference>
<feature type="compositionally biased region" description="Polar residues" evidence="11">
    <location>
        <begin position="182"/>
        <end position="192"/>
    </location>
</feature>
<dbReference type="InterPro" id="IPR049912">
    <property type="entry name" value="CRESS_DNA_REP"/>
</dbReference>
<dbReference type="PROSITE" id="PS52020">
    <property type="entry name" value="CRESS_DNA_REP"/>
    <property type="match status" value="1"/>
</dbReference>
<dbReference type="GO" id="GO:0000166">
    <property type="term" value="F:nucleotide binding"/>
    <property type="evidence" value="ECO:0007669"/>
    <property type="project" value="UniProtKB-KW"/>
</dbReference>
<keyword evidence="4" id="KW-0540">Nuclease</keyword>
<evidence type="ECO:0000256" key="9">
    <source>
        <dbReference type="ARBA" id="ARBA00023124"/>
    </source>
</evidence>
<dbReference type="GO" id="GO:0046872">
    <property type="term" value="F:metal ion binding"/>
    <property type="evidence" value="ECO:0007669"/>
    <property type="project" value="UniProtKB-KW"/>
</dbReference>
<evidence type="ECO:0000256" key="10">
    <source>
        <dbReference type="ARBA" id="ARBA00023125"/>
    </source>
</evidence>